<evidence type="ECO:0000256" key="10">
    <source>
        <dbReference type="ARBA" id="ARBA00022857"/>
    </source>
</evidence>
<dbReference type="KEGG" id="lbt:AYR52_09490"/>
<evidence type="ECO:0000256" key="8">
    <source>
        <dbReference type="ARBA" id="ARBA00022723"/>
    </source>
</evidence>
<dbReference type="OrthoDB" id="9806254at2"/>
<dbReference type="EMBL" id="CP014873">
    <property type="protein sequence ID" value="ANK62034.1"/>
    <property type="molecule type" value="Genomic_DNA"/>
</dbReference>
<feature type="binding site" evidence="19">
    <location>
        <position position="95"/>
    </location>
    <ligand>
        <name>NADP(+)</name>
        <dbReference type="ChEBI" id="CHEBI:58349"/>
    </ligand>
</feature>
<evidence type="ECO:0000256" key="19">
    <source>
        <dbReference type="PIRSR" id="PIRSR604439-2"/>
    </source>
</evidence>
<evidence type="ECO:0000256" key="18">
    <source>
        <dbReference type="PIRSR" id="PIRSR604439-1"/>
    </source>
</evidence>
<dbReference type="GO" id="GO:0051287">
    <property type="term" value="F:NAD binding"/>
    <property type="evidence" value="ECO:0007669"/>
    <property type="project" value="InterPro"/>
</dbReference>
<comment type="function">
    <text evidence="17">Catalyzes the oxidative decarboxylation of isocitrate to 2-oxoglutarate and carbon dioxide with the concomitant reduction of NADP(+).</text>
</comment>
<evidence type="ECO:0000256" key="22">
    <source>
        <dbReference type="PIRSR" id="PIRSR604439-5"/>
    </source>
</evidence>
<reference evidence="23 24" key="1">
    <citation type="submission" date="2016-03" db="EMBL/GenBank/DDBJ databases">
        <title>Pediococcus and Lactobacillus from brewery environment - whole genome sequencing and assembly.</title>
        <authorList>
            <person name="Behr J."/>
            <person name="Geissler A.J."/>
            <person name="Vogel R.F."/>
        </authorList>
    </citation>
    <scope>NUCLEOTIDE SEQUENCE [LARGE SCALE GENOMIC DNA]</scope>
    <source>
        <strain evidence="23 24">TMW 1.1989</strain>
    </source>
</reference>
<evidence type="ECO:0000256" key="12">
    <source>
        <dbReference type="ARBA" id="ARBA00023211"/>
    </source>
</evidence>
<evidence type="ECO:0000256" key="17">
    <source>
        <dbReference type="ARBA" id="ARBA00046127"/>
    </source>
</evidence>
<dbReference type="EC" id="1.1.1.42" evidence="4"/>
<comment type="cofactor">
    <cofactor evidence="1">
        <name>Mn(2+)</name>
        <dbReference type="ChEBI" id="CHEBI:29035"/>
    </cofactor>
</comment>
<dbReference type="GO" id="GO:0000287">
    <property type="term" value="F:magnesium ion binding"/>
    <property type="evidence" value="ECO:0007669"/>
    <property type="project" value="InterPro"/>
</dbReference>
<evidence type="ECO:0000256" key="6">
    <source>
        <dbReference type="ARBA" id="ARBA00022435"/>
    </source>
</evidence>
<dbReference type="InterPro" id="IPR019818">
    <property type="entry name" value="IsoCit/isopropylmalate_DH_CS"/>
</dbReference>
<evidence type="ECO:0000256" key="11">
    <source>
        <dbReference type="ARBA" id="ARBA00023002"/>
    </source>
</evidence>
<evidence type="ECO:0000256" key="16">
    <source>
        <dbReference type="ARBA" id="ARBA00031098"/>
    </source>
</evidence>
<keyword evidence="10 19" id="KW-0521">NADP</keyword>
<feature type="site" description="Critical for catalysis" evidence="21">
    <location>
        <position position="151"/>
    </location>
</feature>
<dbReference type="GO" id="GO:0006099">
    <property type="term" value="P:tricarboxylic acid cycle"/>
    <property type="evidence" value="ECO:0007669"/>
    <property type="project" value="UniProtKB-KW"/>
</dbReference>
<dbReference type="InterPro" id="IPR024084">
    <property type="entry name" value="IsoPropMal-DH-like_dom"/>
</dbReference>
<evidence type="ECO:0000313" key="23">
    <source>
        <dbReference type="EMBL" id="ANK62034.1"/>
    </source>
</evidence>
<comment type="cofactor">
    <cofactor evidence="20">
        <name>Mg(2+)</name>
        <dbReference type="ChEBI" id="CHEBI:18420"/>
    </cofactor>
    <cofactor evidence="20">
        <name>Mn(2+)</name>
        <dbReference type="ChEBI" id="CHEBI:29035"/>
    </cofactor>
    <text evidence="20">Binds 1 Mg(2+) or Mn(2+) ion per subunit.</text>
</comment>
<feature type="site" description="Critical for catalysis" evidence="21">
    <location>
        <position position="221"/>
    </location>
</feature>
<dbReference type="STRING" id="375175.AYR53_04195"/>
<dbReference type="Gene3D" id="3.40.718.10">
    <property type="entry name" value="Isopropylmalate Dehydrogenase"/>
    <property type="match status" value="1"/>
</dbReference>
<feature type="binding site" evidence="18">
    <location>
        <position position="106"/>
    </location>
    <ligand>
        <name>D-threo-isocitrate</name>
        <dbReference type="ChEBI" id="CHEBI:15562"/>
    </ligand>
</feature>
<feature type="modified residue" description="N6-acetyllysine" evidence="22">
    <location>
        <position position="133"/>
    </location>
</feature>
<evidence type="ECO:0000256" key="20">
    <source>
        <dbReference type="PIRSR" id="PIRSR604439-3"/>
    </source>
</evidence>
<evidence type="ECO:0000256" key="14">
    <source>
        <dbReference type="ARBA" id="ARBA00029765"/>
    </source>
</evidence>
<evidence type="ECO:0000256" key="1">
    <source>
        <dbReference type="ARBA" id="ARBA00001936"/>
    </source>
</evidence>
<evidence type="ECO:0000313" key="24">
    <source>
        <dbReference type="Proteomes" id="UP000078582"/>
    </source>
</evidence>
<dbReference type="Pfam" id="PF00180">
    <property type="entry name" value="Iso_dh"/>
    <property type="match status" value="1"/>
</dbReference>
<keyword evidence="9 20" id="KW-0460">Magnesium</keyword>
<dbReference type="PANTHER" id="PTHR43504">
    <property type="entry name" value="ISOCITRATE DEHYDROGENASE [NADP]"/>
    <property type="match status" value="1"/>
</dbReference>
<dbReference type="PROSITE" id="PS00470">
    <property type="entry name" value="IDH_IMDH"/>
    <property type="match status" value="1"/>
</dbReference>
<feature type="modified residue" description="N6-succinyllysine" evidence="22">
    <location>
        <position position="91"/>
    </location>
</feature>
<evidence type="ECO:0000256" key="2">
    <source>
        <dbReference type="ARBA" id="ARBA00007769"/>
    </source>
</evidence>
<dbReference type="SMART" id="SM01329">
    <property type="entry name" value="Iso_dh"/>
    <property type="match status" value="1"/>
</dbReference>
<feature type="binding site" evidence="18">
    <location>
        <position position="110"/>
    </location>
    <ligand>
        <name>D-threo-isocitrate</name>
        <dbReference type="ChEBI" id="CHEBI:15562"/>
    </ligand>
</feature>
<comment type="subunit">
    <text evidence="3">Homodimer.</text>
</comment>
<comment type="similarity">
    <text evidence="2">Belongs to the isocitrate and isopropylmalate dehydrogenases family.</text>
</comment>
<evidence type="ECO:0000256" key="4">
    <source>
        <dbReference type="ARBA" id="ARBA00013013"/>
    </source>
</evidence>
<keyword evidence="6" id="KW-0329">Glyoxylate bypass</keyword>
<dbReference type="NCBIfam" id="NF005425">
    <property type="entry name" value="PRK07006.1"/>
    <property type="match status" value="1"/>
</dbReference>
<gene>
    <name evidence="23" type="ORF">AYR53_04195</name>
</gene>
<feature type="binding site" evidence="20">
    <location>
        <position position="311"/>
    </location>
    <ligand>
        <name>Mg(2+)</name>
        <dbReference type="ChEBI" id="CHEBI:18420"/>
    </ligand>
</feature>
<feature type="binding site" evidence="18">
    <location>
        <position position="104"/>
    </location>
    <ligand>
        <name>D-threo-isocitrate</name>
        <dbReference type="ChEBI" id="CHEBI:15562"/>
    </ligand>
</feature>
<dbReference type="GO" id="GO:0006097">
    <property type="term" value="P:glyoxylate cycle"/>
    <property type="evidence" value="ECO:0007669"/>
    <property type="project" value="UniProtKB-KW"/>
</dbReference>
<name>A0A192GZS5_9LACO</name>
<dbReference type="Proteomes" id="UP000078582">
    <property type="component" value="Chromosome"/>
</dbReference>
<evidence type="ECO:0000256" key="21">
    <source>
        <dbReference type="PIRSR" id="PIRSR604439-4"/>
    </source>
</evidence>
<evidence type="ECO:0000256" key="15">
    <source>
        <dbReference type="ARBA" id="ARBA00029990"/>
    </source>
</evidence>
<dbReference type="GO" id="GO:0004450">
    <property type="term" value="F:isocitrate dehydrogenase (NADP+) activity"/>
    <property type="evidence" value="ECO:0007669"/>
    <property type="project" value="UniProtKB-EC"/>
</dbReference>
<proteinExistence type="inferred from homology"/>
<keyword evidence="7" id="KW-0816">Tricarboxylic acid cycle</keyword>
<evidence type="ECO:0000256" key="13">
    <source>
        <dbReference type="ARBA" id="ARBA00023554"/>
    </source>
</evidence>
<keyword evidence="8" id="KW-0479">Metal-binding</keyword>
<feature type="modified residue" description="N6-succinyllysine" evidence="22">
    <location>
        <position position="233"/>
    </location>
</feature>
<evidence type="ECO:0000256" key="3">
    <source>
        <dbReference type="ARBA" id="ARBA00011738"/>
    </source>
</evidence>
<evidence type="ECO:0000256" key="5">
    <source>
        <dbReference type="ARBA" id="ARBA00019562"/>
    </source>
</evidence>
<dbReference type="SUPFAM" id="SSF53659">
    <property type="entry name" value="Isocitrate/Isopropylmalate dehydrogenase-like"/>
    <property type="match status" value="1"/>
</dbReference>
<evidence type="ECO:0000256" key="9">
    <source>
        <dbReference type="ARBA" id="ARBA00022842"/>
    </source>
</evidence>
<keyword evidence="24" id="KW-1185">Reference proteome</keyword>
<feature type="binding site" evidence="18">
    <location>
        <position position="120"/>
    </location>
    <ligand>
        <name>D-threo-isocitrate</name>
        <dbReference type="ChEBI" id="CHEBI:15562"/>
    </ligand>
</feature>
<dbReference type="RefSeq" id="WP_068225788.1">
    <property type="nucleotide sequence ID" value="NZ_CP014623.1"/>
</dbReference>
<accession>A0A192GZS5</accession>
<feature type="binding site" evidence="18">
    <location>
        <position position="144"/>
    </location>
    <ligand>
        <name>D-threo-isocitrate</name>
        <dbReference type="ChEBI" id="CHEBI:15562"/>
    </ligand>
</feature>
<organism evidence="23 24">
    <name type="scientific">Loigolactobacillus backii</name>
    <dbReference type="NCBI Taxonomy" id="375175"/>
    <lineage>
        <taxon>Bacteria</taxon>
        <taxon>Bacillati</taxon>
        <taxon>Bacillota</taxon>
        <taxon>Bacilli</taxon>
        <taxon>Lactobacillales</taxon>
        <taxon>Lactobacillaceae</taxon>
        <taxon>Loigolactobacillus</taxon>
    </lineage>
</organism>
<protein>
    <recommendedName>
        <fullName evidence="5">Isocitrate dehydrogenase [NADP]</fullName>
        <ecNumber evidence="4">1.1.1.42</ecNumber>
    </recommendedName>
    <alternativeName>
        <fullName evidence="14">IDP</fullName>
    </alternativeName>
    <alternativeName>
        <fullName evidence="15">NADP(+)-specific ICDH</fullName>
    </alternativeName>
    <alternativeName>
        <fullName evidence="16">Oxalosuccinate decarboxylase</fullName>
    </alternativeName>
</protein>
<dbReference type="InterPro" id="IPR004439">
    <property type="entry name" value="Isocitrate_DH_NADP_dimer_prok"/>
</dbReference>
<keyword evidence="11" id="KW-0560">Oxidoreductase</keyword>
<dbReference type="AlphaFoldDB" id="A0A192GZS5"/>
<sequence>MATWLTFNATTKELVVPKDPIIPFIQGDGIGPEIWHAAQPVFDTAVRKNYGTTKKIVWQEVLAGGKAYQKTGNYLPKETLATMKKGLVSIKGPLTTPIGKGFRSLNVQIRHTLDLFACVRPIHYFSGTPSPVKTPEKVAMTVFRENTEDIYAGIEFKADSTAAQELKAFLAAHDELAKVRFPTTSAFGIKPVSQEGTARLVIAAVNYALAHKLPTVTLVHKGNIMKYTEGGFKNWGYAAIESAFPEQVFTQKQYDKLAKISGKEAANEALKTAKKTGKVIINDKLPDNFLQQILLHPEDYSVIATLNLNGDYLSDALAAQVGGIGIAPGGNINYDTGTAVFEATHGTAPEFAGQNKLNPSSLLLSGAMLFDYLGWTDVATTIRQAIATAIQTKHVTSDFAQNLTTATTLGTQEFGAYLVHLINC</sequence>
<keyword evidence="12 20" id="KW-0464">Manganese</keyword>
<evidence type="ECO:0000256" key="7">
    <source>
        <dbReference type="ARBA" id="ARBA00022532"/>
    </source>
</evidence>
<feature type="binding site" evidence="19">
    <location>
        <position position="358"/>
    </location>
    <ligand>
        <name>NADP(+)</name>
        <dbReference type="ChEBI" id="CHEBI:58349"/>
    </ligand>
</feature>
<feature type="modified residue" description="Phosphoserine" evidence="22">
    <location>
        <position position="104"/>
    </location>
</feature>
<dbReference type="GeneID" id="42981441"/>
<dbReference type="PANTHER" id="PTHR43504:SF1">
    <property type="entry name" value="ISOCITRATE DEHYDROGENASE [NADP]"/>
    <property type="match status" value="1"/>
</dbReference>
<comment type="catalytic activity">
    <reaction evidence="13">
        <text>D-threo-isocitrate + NADP(+) = 2-oxoglutarate + CO2 + NADPH</text>
        <dbReference type="Rhea" id="RHEA:19629"/>
        <dbReference type="ChEBI" id="CHEBI:15562"/>
        <dbReference type="ChEBI" id="CHEBI:16526"/>
        <dbReference type="ChEBI" id="CHEBI:16810"/>
        <dbReference type="ChEBI" id="CHEBI:57783"/>
        <dbReference type="ChEBI" id="CHEBI:58349"/>
        <dbReference type="EC" id="1.1.1.42"/>
    </reaction>
</comment>